<proteinExistence type="predicted"/>
<dbReference type="PROSITE" id="PS00118">
    <property type="entry name" value="PA2_HIS"/>
    <property type="match status" value="1"/>
</dbReference>
<dbReference type="GO" id="GO:0004623">
    <property type="term" value="F:phospholipase A2 activity"/>
    <property type="evidence" value="ECO:0007669"/>
    <property type="project" value="InterPro"/>
</dbReference>
<reference evidence="3 4" key="1">
    <citation type="submission" date="2019-04" db="EMBL/GenBank/DDBJ databases">
        <title>Lysinibacillus genome sequencing.</title>
        <authorList>
            <person name="Dunlap C."/>
        </authorList>
    </citation>
    <scope>NUCLEOTIDE SEQUENCE [LARGE SCALE GENOMIC DNA]</scope>
    <source>
        <strain evidence="3 4">CCTCC AB 2010389</strain>
    </source>
</reference>
<dbReference type="GO" id="GO:0005576">
    <property type="term" value="C:extracellular region"/>
    <property type="evidence" value="ECO:0007669"/>
    <property type="project" value="UniProtKB-SubCell"/>
</dbReference>
<keyword evidence="2" id="KW-0964">Secreted</keyword>
<name>A0A4U2ZAZ0_9BACI</name>
<protein>
    <recommendedName>
        <fullName evidence="5">Phospholipase</fullName>
    </recommendedName>
</protein>
<dbReference type="InterPro" id="IPR033113">
    <property type="entry name" value="PLA2_histidine"/>
</dbReference>
<dbReference type="EMBL" id="SZPU01000016">
    <property type="protein sequence ID" value="TKI71548.1"/>
    <property type="molecule type" value="Genomic_DNA"/>
</dbReference>
<sequence length="250" mass="28275">MLVGNYLNNEEVKTLISTFSEKTKFRNLIQEMNNSEKFEFDENSEVIQAIKFDVLKGEDVYSAKVVYLKINENVKIRYTIRHLNGDESTTNDFFIGEIFKVEEDEIKVTHFRSYHDEYVSSLISSHTHEVAALAIESNKLQEEQFPIDENYVPGMLLNEEVKTAAWYSGCMPGGYMWCGEGCGGSSACKSTAGAVNSLDFCCKSHDCCYHTYGVSYKNCLCDSNLCDCSQRVPWQFSTPIVQAAMCSSCK</sequence>
<dbReference type="InterPro" id="IPR036444">
    <property type="entry name" value="PLipase_A2_dom_sf"/>
</dbReference>
<evidence type="ECO:0000256" key="1">
    <source>
        <dbReference type="ARBA" id="ARBA00004613"/>
    </source>
</evidence>
<comment type="caution">
    <text evidence="3">The sequence shown here is derived from an EMBL/GenBank/DDBJ whole genome shotgun (WGS) entry which is preliminary data.</text>
</comment>
<evidence type="ECO:0000313" key="4">
    <source>
        <dbReference type="Proteomes" id="UP000308744"/>
    </source>
</evidence>
<organism evidence="3 4">
    <name type="scientific">Lysinibacillus mangiferihumi</name>
    <dbReference type="NCBI Taxonomy" id="1130819"/>
    <lineage>
        <taxon>Bacteria</taxon>
        <taxon>Bacillati</taxon>
        <taxon>Bacillota</taxon>
        <taxon>Bacilli</taxon>
        <taxon>Bacillales</taxon>
        <taxon>Bacillaceae</taxon>
        <taxon>Lysinibacillus</taxon>
    </lineage>
</organism>
<dbReference type="Proteomes" id="UP000308744">
    <property type="component" value="Unassembled WGS sequence"/>
</dbReference>
<evidence type="ECO:0000256" key="2">
    <source>
        <dbReference type="ARBA" id="ARBA00022525"/>
    </source>
</evidence>
<dbReference type="GO" id="GO:0006644">
    <property type="term" value="P:phospholipid metabolic process"/>
    <property type="evidence" value="ECO:0007669"/>
    <property type="project" value="InterPro"/>
</dbReference>
<gene>
    <name evidence="3" type="ORF">FC756_05450</name>
</gene>
<keyword evidence="4" id="KW-1185">Reference proteome</keyword>
<evidence type="ECO:0000313" key="3">
    <source>
        <dbReference type="EMBL" id="TKI71548.1"/>
    </source>
</evidence>
<comment type="subcellular location">
    <subcellularLocation>
        <location evidence="1">Secreted</location>
    </subcellularLocation>
</comment>
<accession>A0A4U2ZAZ0</accession>
<evidence type="ECO:0008006" key="5">
    <source>
        <dbReference type="Google" id="ProtNLM"/>
    </source>
</evidence>
<dbReference type="Gene3D" id="1.20.90.10">
    <property type="entry name" value="Phospholipase A2 domain"/>
    <property type="match status" value="1"/>
</dbReference>
<dbReference type="SUPFAM" id="SSF48619">
    <property type="entry name" value="Phospholipase A2, PLA2"/>
    <property type="match status" value="1"/>
</dbReference>
<dbReference type="GO" id="GO:0050482">
    <property type="term" value="P:arachidonate secretion"/>
    <property type="evidence" value="ECO:0007669"/>
    <property type="project" value="InterPro"/>
</dbReference>
<dbReference type="AlphaFoldDB" id="A0A4U2ZAZ0"/>
<dbReference type="RefSeq" id="WP_107895772.1">
    <property type="nucleotide sequence ID" value="NZ_PYWM01000013.1"/>
</dbReference>